<dbReference type="InterPro" id="IPR036770">
    <property type="entry name" value="Ankyrin_rpt-contain_sf"/>
</dbReference>
<name>S4VUY4_9VIRU</name>
<gene>
    <name evidence="1" type="ORF">pdul_cds_973</name>
</gene>
<evidence type="ECO:0000313" key="2">
    <source>
        <dbReference type="Proteomes" id="UP000201566"/>
    </source>
</evidence>
<dbReference type="Gene3D" id="1.25.40.20">
    <property type="entry name" value="Ankyrin repeat-containing domain"/>
    <property type="match status" value="1"/>
</dbReference>
<dbReference type="RefSeq" id="YP_008319899.1">
    <property type="nucleotide sequence ID" value="NC_021858.1"/>
</dbReference>
<organism evidence="1 2">
    <name type="scientific">Pandoravirus dulcis</name>
    <dbReference type="NCBI Taxonomy" id="1349409"/>
    <lineage>
        <taxon>Viruses</taxon>
        <taxon>Pandoravirus</taxon>
    </lineage>
</organism>
<protein>
    <submittedName>
        <fullName evidence="1">Uncharacterized protein</fullName>
    </submittedName>
</protein>
<dbReference type="EMBL" id="KC977570">
    <property type="protein sequence ID" value="AGO83230.1"/>
    <property type="molecule type" value="Genomic_DNA"/>
</dbReference>
<dbReference type="PANTHER" id="PTHR46586:SF3">
    <property type="entry name" value="ANKYRIN REPEAT-CONTAINING PROTEIN"/>
    <property type="match status" value="1"/>
</dbReference>
<dbReference type="InterPro" id="IPR002110">
    <property type="entry name" value="Ankyrin_rpt"/>
</dbReference>
<dbReference type="PANTHER" id="PTHR46586">
    <property type="entry name" value="ANKYRIN REPEAT-CONTAINING PROTEIN"/>
    <property type="match status" value="1"/>
</dbReference>
<dbReference type="SUPFAM" id="SSF48403">
    <property type="entry name" value="Ankyrin repeat"/>
    <property type="match status" value="1"/>
</dbReference>
<reference evidence="1 2" key="1">
    <citation type="journal article" date="2013" name="Science">
        <title>Pandoraviruses: amoeba viruses with genomes up to 2.5 Mb reaching that of parasitic eukaryotes.</title>
        <authorList>
            <person name="Philippe N."/>
            <person name="Legendre M."/>
            <person name="Doutre G."/>
            <person name="Coute Y."/>
            <person name="Poirot O."/>
            <person name="Lescot M."/>
            <person name="Arslan D."/>
            <person name="Seltzer V."/>
            <person name="Bertaux L."/>
            <person name="Bruley C."/>
            <person name="Garin J."/>
            <person name="Claverie J.M."/>
            <person name="Abergel C."/>
        </authorList>
    </citation>
    <scope>NUCLEOTIDE SEQUENCE [LARGE SCALE GENOMIC DNA]</scope>
    <source>
        <strain evidence="1">Melbourne</strain>
    </source>
</reference>
<accession>S4VUY4</accession>
<dbReference type="KEGG" id="vg:16511913"/>
<dbReference type="Pfam" id="PF12796">
    <property type="entry name" value="Ank_2"/>
    <property type="match status" value="1"/>
</dbReference>
<sequence>MHRRGLTPPALFWASVASPVDVAPISMLPPEMIAHVLARLALVDKGDLWVCACVLASRLFHVLDRQTLWRHGARLRRLSLAPDRLARLGFVPVLCRLLRRRVLTSRALVEAAACGRTDAVRFLCDVARLTDRTKDALGVAIDKAHPRTVAYLLARAPRDARLARALVTGAFCHTLLDRVWAAVGRPAAHLADKWAVARLVCEAMRRLPGGDVALYAAPATACAVLSRTEGALDWLADVGALDPNTALDAAVAASDPAMADRALDLVCATARPHAGPPKIRRLPLSSLALPIAGWCAARQAALHVNWAMIALTAVEGARYDVLDFVIGHARTAVSEELGRDVASYQTRAESYLADHLLHPDDSMITLERAMMAGDRIAATAICARRHALGLPCKVGRIYGNGGLWWSREPANRGSSYPRAFDLSMARAVGIGACGTEDYATSAADTGAVATLDWVLAHSDTTVGFQIWQWEFDADLIGVLVRHRRLGRHVDALVHLVRGHHWDHVERFCKAYPHMVARAAQALLADAMRTADLSLVESAARIPSVTIGTREMDMAASHAPLDVVMGMARRWGARCSARGVMGAVRRLHGAVLAGLLDDEPGLCAPDAFDVHSATQRRAWKKNLASAAAAGFVDNAERVRMHLGLAPYGAMAMNEAAAENNLAALAALHALGVGFTPRAFTRAIGRGHIEAVDFLLATRSTAPSTFALVMAIQRGHLEIARRLLAHNKCPYSHAALIAAALHARVEIIPLLLARYPPTRRTLAKAIRGARGAQTGKQKGQPGLDVVVEMLSRY</sequence>
<evidence type="ECO:0000313" key="1">
    <source>
        <dbReference type="EMBL" id="AGO83230.1"/>
    </source>
</evidence>
<dbReference type="InterPro" id="IPR052050">
    <property type="entry name" value="SecEffector_AnkRepeat"/>
</dbReference>
<dbReference type="Proteomes" id="UP000201566">
    <property type="component" value="Segment"/>
</dbReference>
<proteinExistence type="predicted"/>
<dbReference type="GeneID" id="16511913"/>